<evidence type="ECO:0000313" key="2">
    <source>
        <dbReference type="EMBL" id="GAA1902362.1"/>
    </source>
</evidence>
<keyword evidence="3" id="KW-1185">Reference proteome</keyword>
<protein>
    <submittedName>
        <fullName evidence="2">Uncharacterized protein</fullName>
    </submittedName>
</protein>
<dbReference type="RefSeq" id="WP_344259211.1">
    <property type="nucleotide sequence ID" value="NZ_BAAAMJ010000009.1"/>
</dbReference>
<feature type="chain" id="PRO_5045196145" evidence="1">
    <location>
        <begin position="30"/>
        <end position="55"/>
    </location>
</feature>
<evidence type="ECO:0000313" key="3">
    <source>
        <dbReference type="Proteomes" id="UP001501303"/>
    </source>
</evidence>
<keyword evidence="1" id="KW-0732">Signal</keyword>
<reference evidence="3" key="1">
    <citation type="journal article" date="2019" name="Int. J. Syst. Evol. Microbiol.">
        <title>The Global Catalogue of Microorganisms (GCM) 10K type strain sequencing project: providing services to taxonomists for standard genome sequencing and annotation.</title>
        <authorList>
            <consortium name="The Broad Institute Genomics Platform"/>
            <consortium name="The Broad Institute Genome Sequencing Center for Infectious Disease"/>
            <person name="Wu L."/>
            <person name="Ma J."/>
        </authorList>
    </citation>
    <scope>NUCLEOTIDE SEQUENCE [LARGE SCALE GENOMIC DNA]</scope>
    <source>
        <strain evidence="3">JCM 13581</strain>
    </source>
</reference>
<dbReference type="EMBL" id="BAAAMJ010000009">
    <property type="protein sequence ID" value="GAA1902362.1"/>
    <property type="molecule type" value="Genomic_DNA"/>
</dbReference>
<evidence type="ECO:0000256" key="1">
    <source>
        <dbReference type="SAM" id="SignalP"/>
    </source>
</evidence>
<accession>A0ABP5A3K2</accession>
<dbReference type="Proteomes" id="UP001501303">
    <property type="component" value="Unassembled WGS sequence"/>
</dbReference>
<gene>
    <name evidence="2" type="ORF">GCM10009716_10300</name>
</gene>
<feature type="signal peptide" evidence="1">
    <location>
        <begin position="1"/>
        <end position="29"/>
    </location>
</feature>
<organism evidence="2 3">
    <name type="scientific">Streptomyces sodiiphilus</name>
    <dbReference type="NCBI Taxonomy" id="226217"/>
    <lineage>
        <taxon>Bacteria</taxon>
        <taxon>Bacillati</taxon>
        <taxon>Actinomycetota</taxon>
        <taxon>Actinomycetes</taxon>
        <taxon>Kitasatosporales</taxon>
        <taxon>Streptomycetaceae</taxon>
        <taxon>Streptomyces</taxon>
    </lineage>
</organism>
<proteinExistence type="predicted"/>
<sequence>MRTLPGKAAILTVISAAATLALSTSVALTDPFGHRSGAEVSVQAEDNRPRVDPGP</sequence>
<name>A0ABP5A3K2_9ACTN</name>
<comment type="caution">
    <text evidence="2">The sequence shown here is derived from an EMBL/GenBank/DDBJ whole genome shotgun (WGS) entry which is preliminary data.</text>
</comment>